<dbReference type="EMBL" id="BJXB01000013">
    <property type="protein sequence ID" value="GEM47385.1"/>
    <property type="molecule type" value="Genomic_DNA"/>
</dbReference>
<evidence type="ECO:0000256" key="1">
    <source>
        <dbReference type="SAM" id="SignalP"/>
    </source>
</evidence>
<dbReference type="AlphaFoldDB" id="A0A511N3D9"/>
<organism evidence="2 3">
    <name type="scientific">Deinococcus cellulosilyticus (strain DSM 18568 / NBRC 106333 / KACC 11606 / 5516J-15)</name>
    <dbReference type="NCBI Taxonomy" id="1223518"/>
    <lineage>
        <taxon>Bacteria</taxon>
        <taxon>Thermotogati</taxon>
        <taxon>Deinococcota</taxon>
        <taxon>Deinococci</taxon>
        <taxon>Deinococcales</taxon>
        <taxon>Deinococcaceae</taxon>
        <taxon>Deinococcus</taxon>
    </lineage>
</organism>
<feature type="signal peptide" evidence="1">
    <location>
        <begin position="1"/>
        <end position="18"/>
    </location>
</feature>
<dbReference type="RefSeq" id="WP_222594773.1">
    <property type="nucleotide sequence ID" value="NZ_BJXB01000013.1"/>
</dbReference>
<gene>
    <name evidence="2" type="ORF">DC3_30200</name>
</gene>
<dbReference type="Gene3D" id="3.30.200.270">
    <property type="match status" value="1"/>
</dbReference>
<proteinExistence type="predicted"/>
<feature type="chain" id="PRO_5022240478" evidence="1">
    <location>
        <begin position="19"/>
        <end position="159"/>
    </location>
</feature>
<evidence type="ECO:0000313" key="3">
    <source>
        <dbReference type="Proteomes" id="UP000321306"/>
    </source>
</evidence>
<accession>A0A511N3D9</accession>
<reference evidence="2 3" key="1">
    <citation type="submission" date="2019-07" db="EMBL/GenBank/DDBJ databases">
        <title>Whole genome shotgun sequence of Deinococcus cellulosilyticus NBRC 106333.</title>
        <authorList>
            <person name="Hosoyama A."/>
            <person name="Uohara A."/>
            <person name="Ohji S."/>
            <person name="Ichikawa N."/>
        </authorList>
    </citation>
    <scope>NUCLEOTIDE SEQUENCE [LARGE SCALE GENOMIC DNA]</scope>
    <source>
        <strain evidence="2 3">NBRC 106333</strain>
    </source>
</reference>
<keyword evidence="3" id="KW-1185">Reference proteome</keyword>
<name>A0A511N3D9_DEIC1</name>
<protein>
    <submittedName>
        <fullName evidence="2">Uncharacterized protein</fullName>
    </submittedName>
</protein>
<keyword evidence="1" id="KW-0732">Signal</keyword>
<comment type="caution">
    <text evidence="2">The sequence shown here is derived from an EMBL/GenBank/DDBJ whole genome shotgun (WGS) entry which is preliminary data.</text>
</comment>
<evidence type="ECO:0000313" key="2">
    <source>
        <dbReference type="EMBL" id="GEM47385.1"/>
    </source>
</evidence>
<sequence>MKKFLLTAALLFATQAFAQDSMEGHPMPAPAAPTEEQMAEMAETAMRLGLPEGTIKISECVPGMGEHWARPQDLPLGPIYGVLDGSLVFVEIMPSHADFIAGKSWVDVLKTPKWFLKINHVDIEFLPQGHDGYPVPHYDIHAYYVSHDEHMGFCPPPAP</sequence>
<dbReference type="Proteomes" id="UP000321306">
    <property type="component" value="Unassembled WGS sequence"/>
</dbReference>